<feature type="region of interest" description="Disordered" evidence="2">
    <location>
        <begin position="171"/>
        <end position="233"/>
    </location>
</feature>
<gene>
    <name evidence="3" type="ORF">g.49660</name>
</gene>
<feature type="coiled-coil region" evidence="1">
    <location>
        <begin position="271"/>
        <end position="298"/>
    </location>
</feature>
<feature type="region of interest" description="Disordered" evidence="2">
    <location>
        <begin position="14"/>
        <end position="50"/>
    </location>
</feature>
<evidence type="ECO:0000256" key="1">
    <source>
        <dbReference type="SAM" id="Coils"/>
    </source>
</evidence>
<accession>A0A1D2A2W7</accession>
<keyword evidence="1" id="KW-0175">Coiled coil</keyword>
<name>A0A1D2A2W7_AUXPR</name>
<dbReference type="AlphaFoldDB" id="A0A1D2A2W7"/>
<protein>
    <submittedName>
        <fullName evidence="3">Uncharacterized protein</fullName>
    </submittedName>
</protein>
<evidence type="ECO:0000256" key="2">
    <source>
        <dbReference type="SAM" id="MobiDB-lite"/>
    </source>
</evidence>
<dbReference type="EMBL" id="GDKF01005085">
    <property type="protein sequence ID" value="JAT73537.1"/>
    <property type="molecule type" value="Transcribed_RNA"/>
</dbReference>
<evidence type="ECO:0000313" key="3">
    <source>
        <dbReference type="EMBL" id="JAT73537.1"/>
    </source>
</evidence>
<feature type="non-terminal residue" evidence="3">
    <location>
        <position position="1"/>
    </location>
</feature>
<proteinExistence type="predicted"/>
<sequence>FINWPCHFPTAEKMTENSRSVGIHSMDGEGHEQSTGALHNDSTTPVPEPKLSAPVTAWIKARTGFLRAWKGVGKHELAPPVTIGSGIPASVPTKVLQGSQHRSPLTQHGGIRLAVTPPAFQSIQQAAPSTRQEGACHGLDAEELGPDALIGGAVELLPLTGETCVQGMDDAHETQHQGPPAPLVSPPGARGGINRSVEDGDVDHGEGLPGGCKDPPSRKRPAPAETAAPPCVDTPLLAMPKPWARLEELLQAHAVRMEASRDLGQPVAAQTQTLMADLEQLDGRRAQLRRRLATGERRLAVCSLQLGLEDSPSMAAGLKAAGKAREAQRFQLAKMLEEE</sequence>
<organism evidence="3">
    <name type="scientific">Auxenochlorella protothecoides</name>
    <name type="common">Green microalga</name>
    <name type="synonym">Chlorella protothecoides</name>
    <dbReference type="NCBI Taxonomy" id="3075"/>
    <lineage>
        <taxon>Eukaryota</taxon>
        <taxon>Viridiplantae</taxon>
        <taxon>Chlorophyta</taxon>
        <taxon>core chlorophytes</taxon>
        <taxon>Trebouxiophyceae</taxon>
        <taxon>Chlorellales</taxon>
        <taxon>Chlorellaceae</taxon>
        <taxon>Auxenochlorella</taxon>
    </lineage>
</organism>
<feature type="compositionally biased region" description="Basic and acidic residues" evidence="2">
    <location>
        <begin position="196"/>
        <end position="206"/>
    </location>
</feature>
<feature type="compositionally biased region" description="Polar residues" evidence="2">
    <location>
        <begin position="33"/>
        <end position="45"/>
    </location>
</feature>
<reference evidence="3" key="1">
    <citation type="submission" date="2015-08" db="EMBL/GenBank/DDBJ databases">
        <authorList>
            <person name="Babu N.S."/>
            <person name="Beckwith C.J."/>
            <person name="Beseler K.G."/>
            <person name="Brison A."/>
            <person name="Carone J.V."/>
            <person name="Caskin T.P."/>
            <person name="Diamond M."/>
            <person name="Durham M.E."/>
            <person name="Foxe J.M."/>
            <person name="Go M."/>
            <person name="Henderson B.A."/>
            <person name="Jones I.B."/>
            <person name="McGettigan J.A."/>
            <person name="Micheletti S.J."/>
            <person name="Nasrallah M.E."/>
            <person name="Ortiz D."/>
            <person name="Piller C.R."/>
            <person name="Privatt S.R."/>
            <person name="Schneider S.L."/>
            <person name="Sharp S."/>
            <person name="Smith T.C."/>
            <person name="Stanton J.D."/>
            <person name="Ullery H.E."/>
            <person name="Wilson R.J."/>
            <person name="Serrano M.G."/>
            <person name="Buck G."/>
            <person name="Lee V."/>
            <person name="Wang Y."/>
            <person name="Carvalho R."/>
            <person name="Voegtly L."/>
            <person name="Shi R."/>
            <person name="Duckworth R."/>
            <person name="Johnson A."/>
            <person name="Loviza R."/>
            <person name="Walstead R."/>
            <person name="Shah Z."/>
            <person name="Kiflezghi M."/>
            <person name="Wade K."/>
            <person name="Ball S.L."/>
            <person name="Bradley K.W."/>
            <person name="Asai D.J."/>
            <person name="Bowman C.A."/>
            <person name="Russell D.A."/>
            <person name="Pope W.H."/>
            <person name="Jacobs-Sera D."/>
            <person name="Hendrix R.W."/>
            <person name="Hatfull G.F."/>
        </authorList>
    </citation>
    <scope>NUCLEOTIDE SEQUENCE</scope>
</reference>